<sequence length="85" mass="9395">MDNKKPATTGDPLNAAIAKVLRLAQTEVDITDVALARKADVKVQSLRRWLDDERPMPASPFVRITDALGVDASEVVRRARQRLGE</sequence>
<dbReference type="Gene3D" id="1.10.260.40">
    <property type="entry name" value="lambda repressor-like DNA-binding domains"/>
    <property type="match status" value="1"/>
</dbReference>
<dbReference type="SUPFAM" id="SSF47413">
    <property type="entry name" value="lambda repressor-like DNA-binding domains"/>
    <property type="match status" value="1"/>
</dbReference>
<dbReference type="RefSeq" id="WP_103432638.1">
    <property type="nucleotide sequence ID" value="NZ_PPXF01000068.1"/>
</dbReference>
<dbReference type="GO" id="GO:0003677">
    <property type="term" value="F:DNA binding"/>
    <property type="evidence" value="ECO:0007669"/>
    <property type="project" value="InterPro"/>
</dbReference>
<accession>A0A2S3Z566</accession>
<protein>
    <recommendedName>
        <fullName evidence="3">HTH cro/C1-type domain-containing protein</fullName>
    </recommendedName>
</protein>
<proteinExistence type="predicted"/>
<dbReference type="OrthoDB" id="4194218at2"/>
<comment type="caution">
    <text evidence="1">The sequence shown here is derived from an EMBL/GenBank/DDBJ whole genome shotgun (WGS) entry which is preliminary data.</text>
</comment>
<name>A0A2S3Z566_9MICO</name>
<evidence type="ECO:0008006" key="3">
    <source>
        <dbReference type="Google" id="ProtNLM"/>
    </source>
</evidence>
<reference evidence="1 2" key="1">
    <citation type="submission" date="2018-01" db="EMBL/GenBank/DDBJ databases">
        <title>Cryobacterium sp. nov., from glaciers in China.</title>
        <authorList>
            <person name="Liu Q."/>
            <person name="Xin Y.-H."/>
        </authorList>
    </citation>
    <scope>NUCLEOTIDE SEQUENCE [LARGE SCALE GENOMIC DNA]</scope>
    <source>
        <strain evidence="1 2">TMB1-8</strain>
    </source>
</reference>
<organism evidence="1 2">
    <name type="scientific">Cryobacterium zongtaii</name>
    <dbReference type="NCBI Taxonomy" id="1259217"/>
    <lineage>
        <taxon>Bacteria</taxon>
        <taxon>Bacillati</taxon>
        <taxon>Actinomycetota</taxon>
        <taxon>Actinomycetes</taxon>
        <taxon>Micrococcales</taxon>
        <taxon>Microbacteriaceae</taxon>
        <taxon>Cryobacterium</taxon>
    </lineage>
</organism>
<dbReference type="Proteomes" id="UP000237104">
    <property type="component" value="Unassembled WGS sequence"/>
</dbReference>
<gene>
    <name evidence="1" type="ORF">C3B59_18390</name>
</gene>
<dbReference type="InterPro" id="IPR010982">
    <property type="entry name" value="Lambda_DNA-bd_dom_sf"/>
</dbReference>
<dbReference type="EMBL" id="PPXF01000068">
    <property type="protein sequence ID" value="POH58757.1"/>
    <property type="molecule type" value="Genomic_DNA"/>
</dbReference>
<evidence type="ECO:0000313" key="1">
    <source>
        <dbReference type="EMBL" id="POH58757.1"/>
    </source>
</evidence>
<evidence type="ECO:0000313" key="2">
    <source>
        <dbReference type="Proteomes" id="UP000237104"/>
    </source>
</evidence>
<dbReference type="AlphaFoldDB" id="A0A2S3Z566"/>